<organism evidence="1 2">
    <name type="scientific">Streptomyces mobaraensis (strain ATCC 29032 / DSM 40847 / JCM 4168 / NBRC 13819 / NCIMB 11159 / IPCR 16-22)</name>
    <dbReference type="NCBI Taxonomy" id="1223523"/>
    <lineage>
        <taxon>Bacteria</taxon>
        <taxon>Bacillati</taxon>
        <taxon>Actinomycetota</taxon>
        <taxon>Actinomycetes</taxon>
        <taxon>Kitasatosporales</taxon>
        <taxon>Streptomycetaceae</taxon>
        <taxon>Streptomyces</taxon>
    </lineage>
</organism>
<name>M2ZZ41_STRM1</name>
<sequence>MVHRTEADHQRRRDLADDVAGVARLLPWVTDDGRPCYLATDGAGWLSALADNTEAVQLALGAELLERVNATMGAPKLSDGELRYLVARLYEALGDALRVAESRGKRLPGVDADGGGEGQA</sequence>
<dbReference type="eggNOG" id="ENOG50345V9">
    <property type="taxonomic scope" value="Bacteria"/>
</dbReference>
<dbReference type="PATRIC" id="fig|1223523.3.peg.4752"/>
<proteinExistence type="predicted"/>
<dbReference type="Proteomes" id="UP000011740">
    <property type="component" value="Unassembled WGS sequence"/>
</dbReference>
<dbReference type="AlphaFoldDB" id="M2ZZ41"/>
<dbReference type="EMBL" id="AORZ01000091">
    <property type="protein sequence ID" value="EME98048.1"/>
    <property type="molecule type" value="Genomic_DNA"/>
</dbReference>
<dbReference type="RefSeq" id="WP_004950233.1">
    <property type="nucleotide sequence ID" value="NZ_AORZ01000091.1"/>
</dbReference>
<evidence type="ECO:0000313" key="2">
    <source>
        <dbReference type="Proteomes" id="UP000011740"/>
    </source>
</evidence>
<reference evidence="1 2" key="1">
    <citation type="journal article" date="2013" name="Genome Announc.">
        <title>Whole-Genome Shotgun Assembly and Analysis of the Genome of Streptomyces mobaraensis DSM 40847, a Strain for Industrial Production of Microbial Transglutaminase.</title>
        <authorList>
            <person name="Yang H."/>
            <person name="He T."/>
            <person name="Wu W."/>
            <person name="Zhu W."/>
            <person name="Lu B."/>
            <person name="Sun W."/>
        </authorList>
    </citation>
    <scope>NUCLEOTIDE SEQUENCE [LARGE SCALE GENOMIC DNA]</scope>
    <source>
        <strain evidence="1 2">DSM 40847</strain>
    </source>
</reference>
<dbReference type="STRING" id="1223523.H340_23368"/>
<accession>M2ZZ41</accession>
<evidence type="ECO:0000313" key="1">
    <source>
        <dbReference type="EMBL" id="EME98048.1"/>
    </source>
</evidence>
<gene>
    <name evidence="1" type="ORF">H340_23368</name>
</gene>
<comment type="caution">
    <text evidence="1">The sequence shown here is derived from an EMBL/GenBank/DDBJ whole genome shotgun (WGS) entry which is preliminary data.</text>
</comment>
<protein>
    <submittedName>
        <fullName evidence="1">Uncharacterized protein</fullName>
    </submittedName>
</protein>